<sequence>MSMRDQLIGTWRLLSYETEKDGEKVYPFGKDAKGFIMYNPDGYMSAQLSKVGRTPYESGDIHTGTTEEMAEAAHGYMAYSGRFEVDEEKGEVTHHMDVSMNPSWEGQAQPRVGQIDGKILSIYNGLHPEDQLKWERVEPHQ</sequence>
<dbReference type="EMBL" id="JAOTML010000002">
    <property type="protein sequence ID" value="MCY3052847.1"/>
    <property type="molecule type" value="Genomic_DNA"/>
</dbReference>
<evidence type="ECO:0000313" key="5">
    <source>
        <dbReference type="Proteomes" id="UP001069145"/>
    </source>
</evidence>
<dbReference type="InterPro" id="IPR024311">
    <property type="entry name" value="Lipocalin-like"/>
</dbReference>
<evidence type="ECO:0000313" key="4">
    <source>
        <dbReference type="Proteomes" id="UP000594771"/>
    </source>
</evidence>
<reference evidence="3 4" key="1">
    <citation type="submission" date="2020-12" db="EMBL/GenBank/DDBJ databases">
        <title>FDA dAtabase for Regulatory Grade micrObial Sequences (FDA-ARGOS): Supporting development and validation of Infectious Disease Dx tests.</title>
        <authorList>
            <person name="Sproer C."/>
            <person name="Gronow S."/>
            <person name="Severitt S."/>
            <person name="Schroder I."/>
            <person name="Tallon L."/>
            <person name="Sadzewicz L."/>
            <person name="Zhao X."/>
            <person name="Boylan J."/>
            <person name="Ott S."/>
            <person name="Bowen H."/>
            <person name="Vavikolanu K."/>
            <person name="Mehta A."/>
            <person name="Aluvathingal J."/>
            <person name="Nadendla S."/>
            <person name="Lowell S."/>
            <person name="Myers T."/>
            <person name="Yan Y."/>
            <person name="Sichtig H."/>
        </authorList>
    </citation>
    <scope>NUCLEOTIDE SEQUENCE [LARGE SCALE GENOMIC DNA]</scope>
    <source>
        <strain evidence="3 4">FDAARGOS_911</strain>
    </source>
</reference>
<dbReference type="GeneID" id="35767083"/>
<dbReference type="Pfam" id="PF13924">
    <property type="entry name" value="Lipocalin_5"/>
    <property type="match status" value="1"/>
</dbReference>
<evidence type="ECO:0000313" key="2">
    <source>
        <dbReference type="EMBL" id="MCY3052847.1"/>
    </source>
</evidence>
<dbReference type="EMBL" id="CP065662">
    <property type="protein sequence ID" value="QPS01938.1"/>
    <property type="molecule type" value="Genomic_DNA"/>
</dbReference>
<dbReference type="RefSeq" id="WP_060778787.1">
    <property type="nucleotide sequence ID" value="NZ_CAJHLF010000004.1"/>
</dbReference>
<proteinExistence type="predicted"/>
<dbReference type="KEGG" id="aun:AWM73_07660"/>
<reference evidence="2" key="2">
    <citation type="submission" date="2022-09" db="EMBL/GenBank/DDBJ databases">
        <title>Aerococcus urinae taxonomy study.</title>
        <authorList>
            <person name="Christensen J."/>
            <person name="Senneby E."/>
        </authorList>
    </citation>
    <scope>NUCLEOTIDE SEQUENCE</scope>
    <source>
        <strain evidence="2">NLD-066-U95</strain>
    </source>
</reference>
<accession>A0A109RER5</accession>
<dbReference type="Proteomes" id="UP001069145">
    <property type="component" value="Unassembled WGS sequence"/>
</dbReference>
<dbReference type="Proteomes" id="UP000594771">
    <property type="component" value="Chromosome"/>
</dbReference>
<protein>
    <submittedName>
        <fullName evidence="3">Lipocalin-like domain-containing protein</fullName>
    </submittedName>
</protein>
<dbReference type="AlphaFoldDB" id="A0A109RER5"/>
<keyword evidence="5" id="KW-1185">Reference proteome</keyword>
<evidence type="ECO:0000313" key="3">
    <source>
        <dbReference type="EMBL" id="QPS01938.1"/>
    </source>
</evidence>
<dbReference type="OrthoDB" id="118834at2"/>
<feature type="domain" description="Lipocalin-like" evidence="1">
    <location>
        <begin position="8"/>
        <end position="117"/>
    </location>
</feature>
<gene>
    <name evidence="3" type="ORF">I6G68_02355</name>
    <name evidence="2" type="ORF">ODY43_02500</name>
</gene>
<name>A0A109RER5_9LACT</name>
<evidence type="ECO:0000259" key="1">
    <source>
        <dbReference type="Pfam" id="PF13924"/>
    </source>
</evidence>
<organism evidence="3 4">
    <name type="scientific">Aerococcus urinae</name>
    <dbReference type="NCBI Taxonomy" id="1376"/>
    <lineage>
        <taxon>Bacteria</taxon>
        <taxon>Bacillati</taxon>
        <taxon>Bacillota</taxon>
        <taxon>Bacilli</taxon>
        <taxon>Lactobacillales</taxon>
        <taxon>Aerococcaceae</taxon>
        <taxon>Aerococcus</taxon>
    </lineage>
</organism>